<evidence type="ECO:0000256" key="1">
    <source>
        <dbReference type="ARBA" id="ARBA00004167"/>
    </source>
</evidence>
<keyword evidence="2" id="KW-0812">Transmembrane</keyword>
<dbReference type="PANTHER" id="PTHR15407">
    <property type="entry name" value="FUKUTIN-RELATED"/>
    <property type="match status" value="1"/>
</dbReference>
<dbReference type="OrthoDB" id="444255at2759"/>
<evidence type="ECO:0000313" key="8">
    <source>
        <dbReference type="Proteomes" id="UP000698800"/>
    </source>
</evidence>
<feature type="domain" description="LicD/FKTN/FKRP nucleotidyltransferase" evidence="6">
    <location>
        <begin position="3"/>
        <end position="107"/>
    </location>
</feature>
<evidence type="ECO:0000256" key="5">
    <source>
        <dbReference type="SAM" id="SignalP"/>
    </source>
</evidence>
<keyword evidence="4" id="KW-0472">Membrane</keyword>
<dbReference type="PANTHER" id="PTHR15407:SF32">
    <property type="entry name" value="PROTEIN (MNN4), PUTATIVE (AFU_ORTHOLOGUE AFUA_1G03790)-RELATED"/>
    <property type="match status" value="1"/>
</dbReference>
<dbReference type="GO" id="GO:0009100">
    <property type="term" value="P:glycoprotein metabolic process"/>
    <property type="evidence" value="ECO:0007669"/>
    <property type="project" value="UniProtKB-ARBA"/>
</dbReference>
<dbReference type="InterPro" id="IPR009644">
    <property type="entry name" value="FKTN/MNN4/W02B3.4-1"/>
</dbReference>
<accession>A0A9P8L5U5</accession>
<sequence length="134" mass="15467">MAGVEVWIMHGTLLGWWWNAKLGAQILPWDSDTDVQVTESTMHYLANYYNMSVHHYVDPDSSEETGYLLEINPNYFNRSRSDLHNVIDARWVDTRTGLFVDITVVTRNYSHPTKGMLSCKDGHDYLVGLYGHML</sequence>
<protein>
    <recommendedName>
        <fullName evidence="6">LicD/FKTN/FKRP nucleotidyltransferase domain-containing protein</fullName>
    </recommendedName>
</protein>
<evidence type="ECO:0000256" key="4">
    <source>
        <dbReference type="ARBA" id="ARBA00023136"/>
    </source>
</evidence>
<evidence type="ECO:0000313" key="7">
    <source>
        <dbReference type="EMBL" id="KAH0543581.1"/>
    </source>
</evidence>
<dbReference type="EMBL" id="JAGHQL010000030">
    <property type="protein sequence ID" value="KAH0543581.1"/>
    <property type="molecule type" value="Genomic_DNA"/>
</dbReference>
<organism evidence="7 8">
    <name type="scientific">Glutinoglossum americanum</name>
    <dbReference type="NCBI Taxonomy" id="1670608"/>
    <lineage>
        <taxon>Eukaryota</taxon>
        <taxon>Fungi</taxon>
        <taxon>Dikarya</taxon>
        <taxon>Ascomycota</taxon>
        <taxon>Pezizomycotina</taxon>
        <taxon>Geoglossomycetes</taxon>
        <taxon>Geoglossales</taxon>
        <taxon>Geoglossaceae</taxon>
        <taxon>Glutinoglossum</taxon>
    </lineage>
</organism>
<keyword evidence="3" id="KW-1133">Transmembrane helix</keyword>
<comment type="subcellular location">
    <subcellularLocation>
        <location evidence="1">Membrane</location>
        <topology evidence="1">Single-pass membrane protein</topology>
    </subcellularLocation>
</comment>
<dbReference type="InterPro" id="IPR007074">
    <property type="entry name" value="LicD/FKTN/FKRP_NTP_transf"/>
</dbReference>
<dbReference type="AlphaFoldDB" id="A0A9P8L5U5"/>
<dbReference type="GO" id="GO:0016020">
    <property type="term" value="C:membrane"/>
    <property type="evidence" value="ECO:0007669"/>
    <property type="project" value="UniProtKB-SubCell"/>
</dbReference>
<gene>
    <name evidence="7" type="ORF">FGG08_002142</name>
</gene>
<evidence type="ECO:0000256" key="2">
    <source>
        <dbReference type="ARBA" id="ARBA00022692"/>
    </source>
</evidence>
<keyword evidence="8" id="KW-1185">Reference proteome</keyword>
<name>A0A9P8L5U5_9PEZI</name>
<keyword evidence="5" id="KW-0732">Signal</keyword>
<dbReference type="Proteomes" id="UP000698800">
    <property type="component" value="Unassembled WGS sequence"/>
</dbReference>
<dbReference type="Pfam" id="PF04991">
    <property type="entry name" value="LicD"/>
    <property type="match status" value="1"/>
</dbReference>
<feature type="chain" id="PRO_5040512260" description="LicD/FKTN/FKRP nucleotidyltransferase domain-containing protein" evidence="5">
    <location>
        <begin position="24"/>
        <end position="134"/>
    </location>
</feature>
<comment type="caution">
    <text evidence="7">The sequence shown here is derived from an EMBL/GenBank/DDBJ whole genome shotgun (WGS) entry which is preliminary data.</text>
</comment>
<reference evidence="7" key="1">
    <citation type="submission" date="2021-03" db="EMBL/GenBank/DDBJ databases">
        <title>Comparative genomics and phylogenomic investigation of the class Geoglossomycetes provide insights into ecological specialization and systematics.</title>
        <authorList>
            <person name="Melie T."/>
            <person name="Pirro S."/>
            <person name="Miller A.N."/>
            <person name="Quandt A."/>
        </authorList>
    </citation>
    <scope>NUCLEOTIDE SEQUENCE</scope>
    <source>
        <strain evidence="7">GBOQ0MN5Z8</strain>
    </source>
</reference>
<evidence type="ECO:0000259" key="6">
    <source>
        <dbReference type="Pfam" id="PF04991"/>
    </source>
</evidence>
<proteinExistence type="predicted"/>
<evidence type="ECO:0000256" key="3">
    <source>
        <dbReference type="ARBA" id="ARBA00022989"/>
    </source>
</evidence>
<feature type="signal peptide" evidence="5">
    <location>
        <begin position="1"/>
        <end position="23"/>
    </location>
</feature>